<keyword evidence="2" id="KW-1185">Reference proteome</keyword>
<organism evidence="1 2">
    <name type="scientific">Pleurodeles waltl</name>
    <name type="common">Iberian ribbed newt</name>
    <dbReference type="NCBI Taxonomy" id="8319"/>
    <lineage>
        <taxon>Eukaryota</taxon>
        <taxon>Metazoa</taxon>
        <taxon>Chordata</taxon>
        <taxon>Craniata</taxon>
        <taxon>Vertebrata</taxon>
        <taxon>Euteleostomi</taxon>
        <taxon>Amphibia</taxon>
        <taxon>Batrachia</taxon>
        <taxon>Caudata</taxon>
        <taxon>Salamandroidea</taxon>
        <taxon>Salamandridae</taxon>
        <taxon>Pleurodelinae</taxon>
        <taxon>Pleurodeles</taxon>
    </lineage>
</organism>
<sequence length="109" mass="11645">MSFCWSTFGFEEGFDASVLAPTLMGLLVLREPSVPRKGVAVLVPAVESDSALKPYVGFIHNWEAVADWRSGVSLVGEADVNQVVELYSRSTSSDVRPAGAASLQSRSPS</sequence>
<comment type="caution">
    <text evidence="1">The sequence shown here is derived from an EMBL/GenBank/DDBJ whole genome shotgun (WGS) entry which is preliminary data.</text>
</comment>
<dbReference type="AlphaFoldDB" id="A0AAV7VCZ9"/>
<evidence type="ECO:0000313" key="2">
    <source>
        <dbReference type="Proteomes" id="UP001066276"/>
    </source>
</evidence>
<protein>
    <submittedName>
        <fullName evidence="1">Uncharacterized protein</fullName>
    </submittedName>
</protein>
<gene>
    <name evidence="1" type="ORF">NDU88_003309</name>
</gene>
<proteinExistence type="predicted"/>
<evidence type="ECO:0000313" key="1">
    <source>
        <dbReference type="EMBL" id="KAJ1199475.1"/>
    </source>
</evidence>
<name>A0AAV7VCZ9_PLEWA</name>
<dbReference type="EMBL" id="JANPWB010000003">
    <property type="protein sequence ID" value="KAJ1199475.1"/>
    <property type="molecule type" value="Genomic_DNA"/>
</dbReference>
<reference evidence="1" key="1">
    <citation type="journal article" date="2022" name="bioRxiv">
        <title>Sequencing and chromosome-scale assembly of the giantPleurodeles waltlgenome.</title>
        <authorList>
            <person name="Brown T."/>
            <person name="Elewa A."/>
            <person name="Iarovenko S."/>
            <person name="Subramanian E."/>
            <person name="Araus A.J."/>
            <person name="Petzold A."/>
            <person name="Susuki M."/>
            <person name="Suzuki K.-i.T."/>
            <person name="Hayashi T."/>
            <person name="Toyoda A."/>
            <person name="Oliveira C."/>
            <person name="Osipova E."/>
            <person name="Leigh N.D."/>
            <person name="Simon A."/>
            <person name="Yun M.H."/>
        </authorList>
    </citation>
    <scope>NUCLEOTIDE SEQUENCE</scope>
    <source>
        <strain evidence="1">20211129_DDA</strain>
        <tissue evidence="1">Liver</tissue>
    </source>
</reference>
<dbReference type="Proteomes" id="UP001066276">
    <property type="component" value="Chromosome 2_1"/>
</dbReference>
<accession>A0AAV7VCZ9</accession>